<accession>J9EQN1</accession>
<evidence type="ECO:0000256" key="1">
    <source>
        <dbReference type="SAM" id="MobiDB-lite"/>
    </source>
</evidence>
<sequence>MTHQNRLIAGRSDGASSGRTENLHSESDLQTSPMQSQKSSTRFYYGNVWRKSTEEPNRTTETIPTFSCPPQPTSSSSFLLEQSVPQTVPCTPLPPQPYSTGGMVPSSAQTAPFLMALLKLNIEGCIGSRPGNGTLNQNPPNITALHTRLQNVKPEKESLPVRAPAKFPAICDVGTNQRAQSTLPLEQQSSQLHSLHQQQLDLLNCWSSTTPIHQVSAVMPRPVVGQNAVMKTGSSVMDDGELSPVVAELLRQQAMYEHLCGVYLCGQLPLPPIFKLYTPP</sequence>
<protein>
    <submittedName>
        <fullName evidence="2">Uncharacterized protein</fullName>
    </submittedName>
</protein>
<proteinExistence type="predicted"/>
<organism evidence="2 3">
    <name type="scientific">Wuchereria bancrofti</name>
    <dbReference type="NCBI Taxonomy" id="6293"/>
    <lineage>
        <taxon>Eukaryota</taxon>
        <taxon>Metazoa</taxon>
        <taxon>Ecdysozoa</taxon>
        <taxon>Nematoda</taxon>
        <taxon>Chromadorea</taxon>
        <taxon>Rhabditida</taxon>
        <taxon>Spirurina</taxon>
        <taxon>Spiruromorpha</taxon>
        <taxon>Filarioidea</taxon>
        <taxon>Onchocercidae</taxon>
        <taxon>Wuchereria</taxon>
    </lineage>
</organism>
<feature type="non-terminal residue" evidence="2">
    <location>
        <position position="280"/>
    </location>
</feature>
<name>J9EQN1_WUCBA</name>
<dbReference type="Proteomes" id="UP000004810">
    <property type="component" value="Unassembled WGS sequence"/>
</dbReference>
<feature type="region of interest" description="Disordered" evidence="1">
    <location>
        <begin position="53"/>
        <end position="77"/>
    </location>
</feature>
<feature type="region of interest" description="Disordered" evidence="1">
    <location>
        <begin position="1"/>
        <end position="41"/>
    </location>
</feature>
<reference evidence="3" key="1">
    <citation type="submission" date="2012-08" db="EMBL/GenBank/DDBJ databases">
        <title>The Genome Sequence of Wuchereria bancrofti.</title>
        <authorList>
            <person name="Nutman T.B."/>
            <person name="Fink D.L."/>
            <person name="Russ C."/>
            <person name="Young S."/>
            <person name="Zeng Q."/>
            <person name="Koehrsen M."/>
            <person name="Alvarado L."/>
            <person name="Berlin A."/>
            <person name="Chapman S.B."/>
            <person name="Chen Z."/>
            <person name="Freedman E."/>
            <person name="Gellesch M."/>
            <person name="Goldberg J."/>
            <person name="Griggs A."/>
            <person name="Gujja S."/>
            <person name="Heilman E.R."/>
            <person name="Heiman D."/>
            <person name="Hepburn T."/>
            <person name="Howarth C."/>
            <person name="Jen D."/>
            <person name="Larson L."/>
            <person name="Lewis B."/>
            <person name="Mehta T."/>
            <person name="Park D."/>
            <person name="Pearson M."/>
            <person name="Roberts A."/>
            <person name="Saif S."/>
            <person name="Shea T."/>
            <person name="Shenoy N."/>
            <person name="Sisk P."/>
            <person name="Stolte C."/>
            <person name="Sykes S."/>
            <person name="Walk T."/>
            <person name="White J."/>
            <person name="Yandava C."/>
            <person name="Haas B."/>
            <person name="Henn M.R."/>
            <person name="Nusbaum C."/>
            <person name="Birren B."/>
        </authorList>
    </citation>
    <scope>NUCLEOTIDE SEQUENCE [LARGE SCALE GENOMIC DNA]</scope>
    <source>
        <strain evidence="3">NA</strain>
    </source>
</reference>
<dbReference type="EMBL" id="ADBV01007620">
    <property type="protein sequence ID" value="EJW77569.1"/>
    <property type="molecule type" value="Genomic_DNA"/>
</dbReference>
<dbReference type="AlphaFoldDB" id="J9EQN1"/>
<comment type="caution">
    <text evidence="2">The sequence shown here is derived from an EMBL/GenBank/DDBJ whole genome shotgun (WGS) entry which is preliminary data.</text>
</comment>
<evidence type="ECO:0000313" key="2">
    <source>
        <dbReference type="EMBL" id="EJW77569.1"/>
    </source>
</evidence>
<feature type="compositionally biased region" description="Polar residues" evidence="1">
    <location>
        <begin position="28"/>
        <end position="41"/>
    </location>
</feature>
<evidence type="ECO:0000313" key="3">
    <source>
        <dbReference type="Proteomes" id="UP000004810"/>
    </source>
</evidence>
<gene>
    <name evidence="2" type="ORF">WUBG_11521</name>
</gene>